<feature type="chain" id="PRO_5044537523" evidence="3">
    <location>
        <begin position="25"/>
        <end position="212"/>
    </location>
</feature>
<dbReference type="EMBL" id="GAKP01008017">
    <property type="protein sequence ID" value="JAC50935.1"/>
    <property type="molecule type" value="Transcribed_RNA"/>
</dbReference>
<reference evidence="4" key="1">
    <citation type="journal article" date="2014" name="BMC Genomics">
        <title>Characterizing the developmental transcriptome of the oriental fruit fly, Bactrocera dorsalis (Diptera: Tephritidae) through comparative genomic analysis with Drosophila melanogaster utilizing modENCODE datasets.</title>
        <authorList>
            <person name="Geib S.M."/>
            <person name="Calla B."/>
            <person name="Hall B."/>
            <person name="Hou S."/>
            <person name="Manoukis N.C."/>
        </authorList>
    </citation>
    <scope>NUCLEOTIDE SEQUENCE</scope>
    <source>
        <strain evidence="4">Punador</strain>
    </source>
</reference>
<evidence type="ECO:0000256" key="2">
    <source>
        <dbReference type="ARBA" id="ARBA00023180"/>
    </source>
</evidence>
<evidence type="ECO:0000256" key="3">
    <source>
        <dbReference type="SAM" id="SignalP"/>
    </source>
</evidence>
<keyword evidence="2" id="KW-0325">Glycoprotein</keyword>
<dbReference type="PANTHER" id="PTHR13234">
    <property type="entry name" value="GAMMA-INTERFERON INDUCIBLE LYSOSOMAL THIOL REDUCTASE GILT"/>
    <property type="match status" value="1"/>
</dbReference>
<evidence type="ECO:0000256" key="1">
    <source>
        <dbReference type="ARBA" id="ARBA00005679"/>
    </source>
</evidence>
<protein>
    <submittedName>
        <fullName evidence="4">Gamma-interferon-inducible lysosomal thiol reductase</fullName>
    </submittedName>
</protein>
<dbReference type="PANTHER" id="PTHR13234:SF68">
    <property type="entry name" value="GH19763P"/>
    <property type="match status" value="1"/>
</dbReference>
<comment type="similarity">
    <text evidence="1">Belongs to the GILT family.</text>
</comment>
<gene>
    <name evidence="4" type="primary">GILT</name>
</gene>
<feature type="signal peptide" evidence="3">
    <location>
        <begin position="1"/>
        <end position="24"/>
    </location>
</feature>
<evidence type="ECO:0000313" key="4">
    <source>
        <dbReference type="EMBL" id="JAC50935.1"/>
    </source>
</evidence>
<sequence>MLKTEIKWSVLLLLQFVFVVLAGAQGGQSVAADKLDVTILYESLCPDSIRFMGRQLAPAYGNLKQNLNVNLVPFGKSRSVNHGSEFYCQHGPAECAGNRLQSCVLNQPSTQDQRVRFAICQMLANDKQNVEECTDLVGLSSDVDGCVKTNVGTQLQLLAEQVTNQYSPSFVPTIIYDGVFNQQLQDASQYDFRGTVCALLQKRGIVNDSCSE</sequence>
<dbReference type="GeneID" id="105228534"/>
<accession>A0A034W9X5</accession>
<dbReference type="OrthoDB" id="958254at2759"/>
<dbReference type="InterPro" id="IPR004911">
    <property type="entry name" value="Interferon-induced_GILT"/>
</dbReference>
<dbReference type="Pfam" id="PF03227">
    <property type="entry name" value="GILT"/>
    <property type="match status" value="1"/>
</dbReference>
<dbReference type="RefSeq" id="XP_011206710.2">
    <property type="nucleotide sequence ID" value="XM_011208408.4"/>
</dbReference>
<dbReference type="AlphaFoldDB" id="A0A034W9X5"/>
<name>A0A034W9X5_BACDO</name>
<dbReference type="KEGG" id="bdr:105228534"/>
<dbReference type="GO" id="GO:0016671">
    <property type="term" value="F:oxidoreductase activity, acting on a sulfur group of donors, disulfide as acceptor"/>
    <property type="evidence" value="ECO:0007669"/>
    <property type="project" value="InterPro"/>
</dbReference>
<proteinExistence type="inferred from homology"/>
<keyword evidence="3" id="KW-0732">Signal</keyword>
<organism evidence="4">
    <name type="scientific">Bactrocera dorsalis</name>
    <name type="common">Oriental fruit fly</name>
    <name type="synonym">Dacus dorsalis</name>
    <dbReference type="NCBI Taxonomy" id="27457"/>
    <lineage>
        <taxon>Eukaryota</taxon>
        <taxon>Metazoa</taxon>
        <taxon>Ecdysozoa</taxon>
        <taxon>Arthropoda</taxon>
        <taxon>Hexapoda</taxon>
        <taxon>Insecta</taxon>
        <taxon>Pterygota</taxon>
        <taxon>Neoptera</taxon>
        <taxon>Endopterygota</taxon>
        <taxon>Diptera</taxon>
        <taxon>Brachycera</taxon>
        <taxon>Muscomorpha</taxon>
        <taxon>Tephritoidea</taxon>
        <taxon>Tephritidae</taxon>
        <taxon>Bactrocera</taxon>
        <taxon>Bactrocera</taxon>
    </lineage>
</organism>